<evidence type="ECO:0000313" key="2">
    <source>
        <dbReference type="EMBL" id="KAF5915633.1"/>
    </source>
</evidence>
<feature type="region of interest" description="Disordered" evidence="1">
    <location>
        <begin position="42"/>
        <end position="84"/>
    </location>
</feature>
<dbReference type="Proteomes" id="UP000551758">
    <property type="component" value="Unassembled WGS sequence"/>
</dbReference>
<reference evidence="2 3" key="1">
    <citation type="journal article" date="2020" name="Mol. Biol. Evol.">
        <title>Interspecific Gene Flow and the Evolution of Specialization in Black and White Rhinoceros.</title>
        <authorList>
            <person name="Moodley Y."/>
            <person name="Westbury M.V."/>
            <person name="Russo I.M."/>
            <person name="Gopalakrishnan S."/>
            <person name="Rakotoarivelo A."/>
            <person name="Olsen R.A."/>
            <person name="Prost S."/>
            <person name="Tunstall T."/>
            <person name="Ryder O.A."/>
            <person name="Dalen L."/>
            <person name="Bruford M.W."/>
        </authorList>
    </citation>
    <scope>NUCLEOTIDE SEQUENCE [LARGE SCALE GENOMIC DNA]</scope>
    <source>
        <strain evidence="2">SBR-YM</strain>
        <tissue evidence="2">Skin</tissue>
    </source>
</reference>
<dbReference type="EMBL" id="JACDTQ010002833">
    <property type="protein sequence ID" value="KAF5915633.1"/>
    <property type="molecule type" value="Genomic_DNA"/>
</dbReference>
<name>A0A7J7EIX7_DICBM</name>
<evidence type="ECO:0000256" key="1">
    <source>
        <dbReference type="SAM" id="MobiDB-lite"/>
    </source>
</evidence>
<accession>A0A7J7EIX7</accession>
<proteinExistence type="predicted"/>
<comment type="caution">
    <text evidence="2">The sequence shown here is derived from an EMBL/GenBank/DDBJ whole genome shotgun (WGS) entry which is preliminary data.</text>
</comment>
<dbReference type="AlphaFoldDB" id="A0A7J7EIX7"/>
<organism evidence="2 3">
    <name type="scientific">Diceros bicornis minor</name>
    <name type="common">South-central black rhinoceros</name>
    <dbReference type="NCBI Taxonomy" id="77932"/>
    <lineage>
        <taxon>Eukaryota</taxon>
        <taxon>Metazoa</taxon>
        <taxon>Chordata</taxon>
        <taxon>Craniata</taxon>
        <taxon>Vertebrata</taxon>
        <taxon>Euteleostomi</taxon>
        <taxon>Mammalia</taxon>
        <taxon>Eutheria</taxon>
        <taxon>Laurasiatheria</taxon>
        <taxon>Perissodactyla</taxon>
        <taxon>Rhinocerotidae</taxon>
        <taxon>Diceros</taxon>
    </lineage>
</organism>
<feature type="compositionally biased region" description="Polar residues" evidence="1">
    <location>
        <begin position="70"/>
        <end position="84"/>
    </location>
</feature>
<sequence>MSAKTRIRTGEASGSGAPANGTAGQGGKGAYVHGRVLCPTQGALWPPQRKVRERPRTPGPSFAFRDHQPSRQNHIQAESATLRA</sequence>
<evidence type="ECO:0000313" key="3">
    <source>
        <dbReference type="Proteomes" id="UP000551758"/>
    </source>
</evidence>
<protein>
    <submittedName>
        <fullName evidence="2">Uncharacterized protein</fullName>
    </submittedName>
</protein>
<feature type="region of interest" description="Disordered" evidence="1">
    <location>
        <begin position="1"/>
        <end position="30"/>
    </location>
</feature>
<keyword evidence="3" id="KW-1185">Reference proteome</keyword>
<gene>
    <name evidence="2" type="ORF">HPG69_015253</name>
</gene>